<evidence type="ECO:0000313" key="1">
    <source>
        <dbReference type="EMBL" id="OIN59769.1"/>
    </source>
</evidence>
<dbReference type="RefSeq" id="WP_071502570.1">
    <property type="nucleotide sequence ID" value="NZ_MORL01000003.1"/>
</dbReference>
<comment type="caution">
    <text evidence="1">The sequence shown here is derived from an EMBL/GenBank/DDBJ whole genome shotgun (WGS) entry which is preliminary data.</text>
</comment>
<gene>
    <name evidence="1" type="ORF">BLX24_07895</name>
</gene>
<accession>A0A1S2VLZ4</accession>
<proteinExistence type="predicted"/>
<protein>
    <submittedName>
        <fullName evidence="1">Uncharacterized protein</fullName>
    </submittedName>
</protein>
<name>A0A1S2VLZ4_9BACT</name>
<dbReference type="Proteomes" id="UP000181790">
    <property type="component" value="Unassembled WGS sequence"/>
</dbReference>
<dbReference type="EMBL" id="MORL01000003">
    <property type="protein sequence ID" value="OIN59769.1"/>
    <property type="molecule type" value="Genomic_DNA"/>
</dbReference>
<sequence>MKDLQPMCKEIEAIIKKHVGLKETPAIVIAFTCEPDWNEAHWIMNIQRPQAVMILRATADKITVASN</sequence>
<reference evidence="1 2" key="1">
    <citation type="submission" date="2016-10" db="EMBL/GenBank/DDBJ databases">
        <title>Arsenicibacter rosenii gen. nov., sp. nov., an efficient arsenic-methylating bacterium isolated from an arsenic-contaminated paddy soil.</title>
        <authorList>
            <person name="Huang K."/>
        </authorList>
    </citation>
    <scope>NUCLEOTIDE SEQUENCE [LARGE SCALE GENOMIC DNA]</scope>
    <source>
        <strain evidence="1 2">SM-1</strain>
    </source>
</reference>
<dbReference type="AlphaFoldDB" id="A0A1S2VLZ4"/>
<keyword evidence="2" id="KW-1185">Reference proteome</keyword>
<evidence type="ECO:0000313" key="2">
    <source>
        <dbReference type="Proteomes" id="UP000181790"/>
    </source>
</evidence>
<organism evidence="1 2">
    <name type="scientific">Arsenicibacter rosenii</name>
    <dbReference type="NCBI Taxonomy" id="1750698"/>
    <lineage>
        <taxon>Bacteria</taxon>
        <taxon>Pseudomonadati</taxon>
        <taxon>Bacteroidota</taxon>
        <taxon>Cytophagia</taxon>
        <taxon>Cytophagales</taxon>
        <taxon>Spirosomataceae</taxon>
        <taxon>Arsenicibacter</taxon>
    </lineage>
</organism>